<organism evidence="1 2">
    <name type="scientific">Streptosporangium amethystogenes subsp. fukuiense</name>
    <dbReference type="NCBI Taxonomy" id="698418"/>
    <lineage>
        <taxon>Bacteria</taxon>
        <taxon>Bacillati</taxon>
        <taxon>Actinomycetota</taxon>
        <taxon>Actinomycetes</taxon>
        <taxon>Streptosporangiales</taxon>
        <taxon>Streptosporangiaceae</taxon>
        <taxon>Streptosporangium</taxon>
    </lineage>
</organism>
<accession>A0ABW2SSL9</accession>
<dbReference type="RefSeq" id="WP_343983090.1">
    <property type="nucleotide sequence ID" value="NZ_BAAAGK010000295.1"/>
</dbReference>
<gene>
    <name evidence="1" type="ORF">ACFQVD_02590</name>
</gene>
<evidence type="ECO:0000313" key="1">
    <source>
        <dbReference type="EMBL" id="MFC7598993.1"/>
    </source>
</evidence>
<dbReference type="EMBL" id="JBHTEE010000001">
    <property type="protein sequence ID" value="MFC7598993.1"/>
    <property type="molecule type" value="Genomic_DNA"/>
</dbReference>
<evidence type="ECO:0000313" key="2">
    <source>
        <dbReference type="Proteomes" id="UP001596514"/>
    </source>
</evidence>
<keyword evidence="2" id="KW-1185">Reference proteome</keyword>
<sequence length="86" mass="9687">MKTIKDTVIRQKILRLDGEPTQDTGHGRYLQANPALNKRCWNSTRDSLRTRNDIVKALSALMSRGAFNGNQDARSAFLAAGIFNFY</sequence>
<comment type="caution">
    <text evidence="1">The sequence shown here is derived from an EMBL/GenBank/DDBJ whole genome shotgun (WGS) entry which is preliminary data.</text>
</comment>
<proteinExistence type="predicted"/>
<dbReference type="Proteomes" id="UP001596514">
    <property type="component" value="Unassembled WGS sequence"/>
</dbReference>
<protein>
    <submittedName>
        <fullName evidence="1">Uncharacterized protein</fullName>
    </submittedName>
</protein>
<reference evidence="2" key="1">
    <citation type="journal article" date="2019" name="Int. J. Syst. Evol. Microbiol.">
        <title>The Global Catalogue of Microorganisms (GCM) 10K type strain sequencing project: providing services to taxonomists for standard genome sequencing and annotation.</title>
        <authorList>
            <consortium name="The Broad Institute Genomics Platform"/>
            <consortium name="The Broad Institute Genome Sequencing Center for Infectious Disease"/>
            <person name="Wu L."/>
            <person name="Ma J."/>
        </authorList>
    </citation>
    <scope>NUCLEOTIDE SEQUENCE [LARGE SCALE GENOMIC DNA]</scope>
    <source>
        <strain evidence="2">JCM 10083</strain>
    </source>
</reference>
<name>A0ABW2SSL9_9ACTN</name>